<keyword evidence="11" id="KW-0472">Membrane</keyword>
<dbReference type="SUPFAM" id="SSF158855">
    <property type="entry name" value="Lipase chaperone-like"/>
    <property type="match status" value="1"/>
</dbReference>
<evidence type="ECO:0000256" key="4">
    <source>
        <dbReference type="ARBA" id="ARBA00019692"/>
    </source>
</evidence>
<evidence type="ECO:0000256" key="14">
    <source>
        <dbReference type="ARBA" id="ARBA00031542"/>
    </source>
</evidence>
<evidence type="ECO:0000256" key="12">
    <source>
        <dbReference type="ARBA" id="ARBA00023186"/>
    </source>
</evidence>
<keyword evidence="5" id="KW-1003">Cell membrane</keyword>
<dbReference type="InterPro" id="IPR004961">
    <property type="entry name" value="Lipase_chaperone"/>
</dbReference>
<name>A0AAN1KPR1_9VIBR</name>
<comment type="similarity">
    <text evidence="3">Belongs to the lipase chaperone family.</text>
</comment>
<reference evidence="18" key="1">
    <citation type="submission" date="2016-12" db="EMBL/GenBank/DDBJ databases">
        <title>Comparative genomic analysis reveals the diversity, evolution, and environmental adaptation strategies of the genus Vibrio.</title>
        <authorList>
            <person name="Lin H."/>
            <person name="Wang X."/>
            <person name="Zhang X.-H."/>
        </authorList>
    </citation>
    <scope>NUCLEOTIDE SEQUENCE [LARGE SCALE GENOMIC DNA]</scope>
    <source>
        <strain evidence="18">QT6D1</strain>
    </source>
</reference>
<keyword evidence="7" id="KW-0812">Transmembrane</keyword>
<evidence type="ECO:0000256" key="8">
    <source>
        <dbReference type="ARBA" id="ARBA00022963"/>
    </source>
</evidence>
<evidence type="ECO:0000256" key="1">
    <source>
        <dbReference type="ARBA" id="ARBA00003280"/>
    </source>
</evidence>
<evidence type="ECO:0000256" key="2">
    <source>
        <dbReference type="ARBA" id="ARBA00004383"/>
    </source>
</evidence>
<keyword evidence="6" id="KW-0997">Cell inner membrane</keyword>
<protein>
    <recommendedName>
        <fullName evidence="4">Lipase chaperone</fullName>
    </recommendedName>
    <alternativeName>
        <fullName evidence="15">Lipase foldase</fullName>
    </alternativeName>
    <alternativeName>
        <fullName evidence="13">Lipase helper protein</fullName>
    </alternativeName>
    <alternativeName>
        <fullName evidence="14">Lipase modulator</fullName>
    </alternativeName>
</protein>
<dbReference type="GO" id="GO:0051082">
    <property type="term" value="F:unfolded protein binding"/>
    <property type="evidence" value="ECO:0007669"/>
    <property type="project" value="InterPro"/>
</dbReference>
<keyword evidence="10" id="KW-0443">Lipid metabolism</keyword>
<evidence type="ECO:0000256" key="7">
    <source>
        <dbReference type="ARBA" id="ARBA00022692"/>
    </source>
</evidence>
<evidence type="ECO:0000256" key="3">
    <source>
        <dbReference type="ARBA" id="ARBA00010358"/>
    </source>
</evidence>
<feature type="chain" id="PRO_5043035245" description="Lipase chaperone" evidence="16">
    <location>
        <begin position="28"/>
        <end position="286"/>
    </location>
</feature>
<evidence type="ECO:0000256" key="9">
    <source>
        <dbReference type="ARBA" id="ARBA00022989"/>
    </source>
</evidence>
<accession>A0AAN1KPR1</accession>
<evidence type="ECO:0000313" key="17">
    <source>
        <dbReference type="EMBL" id="ASI91752.1"/>
    </source>
</evidence>
<organism evidence="17 18">
    <name type="scientific">Vibrio mediterranei</name>
    <dbReference type="NCBI Taxonomy" id="689"/>
    <lineage>
        <taxon>Bacteria</taxon>
        <taxon>Pseudomonadati</taxon>
        <taxon>Pseudomonadota</taxon>
        <taxon>Gammaproteobacteria</taxon>
        <taxon>Vibrionales</taxon>
        <taxon>Vibrionaceae</taxon>
        <taxon>Vibrio</taxon>
    </lineage>
</organism>
<dbReference type="AlphaFoldDB" id="A0AAN1KPR1"/>
<keyword evidence="16" id="KW-0732">Signal</keyword>
<keyword evidence="8" id="KW-0442">Lipid degradation</keyword>
<sequence length="286" mass="32993">MNRFSKTTAVMALLVVIAAGLFSVFDADDHDSVKVSSQLDTQIDNASERDTFEYFISGLVDNDTDTIEQRFERYSQQRDGSEQLEPELFEKYMRYKAALAALKRNGDEATDFQDLHQQILLMQSEFFTADEQERLFGEENLLRELALTKKAIKESAQTPEEYQQRWENELNQLSPELQNSFRNATVLTALNDTNAMDTQSQYIAREALVGSEAAERLMTLDQKRADFDQQFDSYLVARADILNNASFNDAEKAQAINDLREPLFDKNQWRRIEALERIHDNQGEDD</sequence>
<dbReference type="RefSeq" id="WP_088877848.1">
    <property type="nucleotide sequence ID" value="NZ_CP018309.1"/>
</dbReference>
<dbReference type="EMBL" id="CP018309">
    <property type="protein sequence ID" value="ASI91752.1"/>
    <property type="molecule type" value="Genomic_DNA"/>
</dbReference>
<evidence type="ECO:0000256" key="5">
    <source>
        <dbReference type="ARBA" id="ARBA00022475"/>
    </source>
</evidence>
<evidence type="ECO:0000313" key="18">
    <source>
        <dbReference type="Proteomes" id="UP000197092"/>
    </source>
</evidence>
<dbReference type="GO" id="GO:0006457">
    <property type="term" value="P:protein folding"/>
    <property type="evidence" value="ECO:0007669"/>
    <property type="project" value="InterPro"/>
</dbReference>
<evidence type="ECO:0000256" key="10">
    <source>
        <dbReference type="ARBA" id="ARBA00023098"/>
    </source>
</evidence>
<dbReference type="KEGG" id="vsh:BSZ05_18070"/>
<evidence type="ECO:0000256" key="16">
    <source>
        <dbReference type="SAM" id="SignalP"/>
    </source>
</evidence>
<dbReference type="Pfam" id="PF03280">
    <property type="entry name" value="Lipase_chap"/>
    <property type="match status" value="1"/>
</dbReference>
<comment type="subcellular location">
    <subcellularLocation>
        <location evidence="2">Cell inner membrane</location>
        <topology evidence="2">Single-pass membrane protein</topology>
        <orientation evidence="2">Periplasmic side</orientation>
    </subcellularLocation>
</comment>
<keyword evidence="12" id="KW-0143">Chaperone</keyword>
<dbReference type="Proteomes" id="UP000197092">
    <property type="component" value="Chromosome 2"/>
</dbReference>
<keyword evidence="9" id="KW-1133">Transmembrane helix</keyword>
<evidence type="ECO:0000256" key="11">
    <source>
        <dbReference type="ARBA" id="ARBA00023136"/>
    </source>
</evidence>
<dbReference type="GO" id="GO:0016042">
    <property type="term" value="P:lipid catabolic process"/>
    <property type="evidence" value="ECO:0007669"/>
    <property type="project" value="UniProtKB-KW"/>
</dbReference>
<comment type="function">
    <text evidence="1">May be involved in the folding of the extracellular lipase during its passage through the periplasm.</text>
</comment>
<dbReference type="GO" id="GO:0005886">
    <property type="term" value="C:plasma membrane"/>
    <property type="evidence" value="ECO:0007669"/>
    <property type="project" value="UniProtKB-SubCell"/>
</dbReference>
<proteinExistence type="inferred from homology"/>
<evidence type="ECO:0000256" key="6">
    <source>
        <dbReference type="ARBA" id="ARBA00022519"/>
    </source>
</evidence>
<gene>
    <name evidence="17" type="ORF">BSZ05_18070</name>
</gene>
<evidence type="ECO:0000256" key="15">
    <source>
        <dbReference type="ARBA" id="ARBA00033028"/>
    </source>
</evidence>
<feature type="signal peptide" evidence="16">
    <location>
        <begin position="1"/>
        <end position="27"/>
    </location>
</feature>
<evidence type="ECO:0000256" key="13">
    <source>
        <dbReference type="ARBA" id="ARBA00030948"/>
    </source>
</evidence>